<keyword evidence="3" id="KW-1185">Reference proteome</keyword>
<dbReference type="EMBL" id="CENE01000016">
    <property type="protein sequence ID" value="CEQ41697.1"/>
    <property type="molecule type" value="Genomic_DNA"/>
</dbReference>
<name>A0A0D6ENS9_SPOSA</name>
<feature type="region of interest" description="Disordered" evidence="1">
    <location>
        <begin position="79"/>
        <end position="105"/>
    </location>
</feature>
<protein>
    <submittedName>
        <fullName evidence="2">SPOSA6832_03434-mRNA-1:cds</fullName>
    </submittedName>
</protein>
<evidence type="ECO:0000313" key="3">
    <source>
        <dbReference type="Proteomes" id="UP000243876"/>
    </source>
</evidence>
<evidence type="ECO:0000256" key="1">
    <source>
        <dbReference type="SAM" id="MobiDB-lite"/>
    </source>
</evidence>
<dbReference type="AlphaFoldDB" id="A0A0D6ENS9"/>
<dbReference type="Proteomes" id="UP000243876">
    <property type="component" value="Unassembled WGS sequence"/>
</dbReference>
<reference evidence="3" key="1">
    <citation type="submission" date="2015-02" db="EMBL/GenBank/DDBJ databases">
        <authorList>
            <person name="Gon?alves P."/>
        </authorList>
    </citation>
    <scope>NUCLEOTIDE SEQUENCE [LARGE SCALE GENOMIC DNA]</scope>
</reference>
<proteinExistence type="predicted"/>
<accession>A0A0D6ENS9</accession>
<sequence>MPPKPKVSQEARNIRNIIISTPFLVASSYLLYKRLYLGEEQRRLPIPPADGSGVGMGAHSAALEAAGVKGEEWKGVPEGVRKRIQEAEAGQGRERERVGEKSDWK</sequence>
<gene>
    <name evidence="2" type="primary">SPOSA6832_03434</name>
</gene>
<feature type="non-terminal residue" evidence="2">
    <location>
        <position position="1"/>
    </location>
</feature>
<organism evidence="2 3">
    <name type="scientific">Sporidiobolus salmonicolor</name>
    <name type="common">Yeast-like fungus</name>
    <name type="synonym">Sporobolomyces salmonicolor</name>
    <dbReference type="NCBI Taxonomy" id="5005"/>
    <lineage>
        <taxon>Eukaryota</taxon>
        <taxon>Fungi</taxon>
        <taxon>Dikarya</taxon>
        <taxon>Basidiomycota</taxon>
        <taxon>Pucciniomycotina</taxon>
        <taxon>Microbotryomycetes</taxon>
        <taxon>Sporidiobolales</taxon>
        <taxon>Sporidiobolaceae</taxon>
        <taxon>Sporobolomyces</taxon>
    </lineage>
</organism>
<evidence type="ECO:0000313" key="2">
    <source>
        <dbReference type="EMBL" id="CEQ41697.1"/>
    </source>
</evidence>
<dbReference type="OrthoDB" id="3784821at2759"/>